<reference evidence="2 3" key="1">
    <citation type="submission" date="2019-03" db="EMBL/GenBank/DDBJ databases">
        <title>Genome sequence of Thiobacillaceae bacterium LSR1, a sulfur-oxidizing bacterium isolated from freshwater sediment.</title>
        <authorList>
            <person name="Li S."/>
        </authorList>
    </citation>
    <scope>NUCLEOTIDE SEQUENCE [LARGE SCALE GENOMIC DNA]</scope>
    <source>
        <strain evidence="2 3">LSR1</strain>
    </source>
</reference>
<dbReference type="EMBL" id="SJZB01000012">
    <property type="protein sequence ID" value="TCJ18143.1"/>
    <property type="molecule type" value="Genomic_DNA"/>
</dbReference>
<keyword evidence="1" id="KW-0472">Membrane</keyword>
<name>A0A4R1BL93_9PROT</name>
<dbReference type="RefSeq" id="WP_131444741.1">
    <property type="nucleotide sequence ID" value="NZ_SJZB01000012.1"/>
</dbReference>
<dbReference type="AlphaFoldDB" id="A0A4R1BL93"/>
<accession>A0A4R1BL93</accession>
<comment type="caution">
    <text evidence="2">The sequence shown here is derived from an EMBL/GenBank/DDBJ whole genome shotgun (WGS) entry which is preliminary data.</text>
</comment>
<dbReference type="OrthoDB" id="10011744at2"/>
<dbReference type="Proteomes" id="UP000295443">
    <property type="component" value="Unassembled WGS sequence"/>
</dbReference>
<keyword evidence="3" id="KW-1185">Reference proteome</keyword>
<evidence type="ECO:0000313" key="2">
    <source>
        <dbReference type="EMBL" id="TCJ18143.1"/>
    </source>
</evidence>
<organism evidence="2 3">
    <name type="scientific">Parasulfuritortus cantonensis</name>
    <dbReference type="NCBI Taxonomy" id="2528202"/>
    <lineage>
        <taxon>Bacteria</taxon>
        <taxon>Pseudomonadati</taxon>
        <taxon>Pseudomonadota</taxon>
        <taxon>Betaproteobacteria</taxon>
        <taxon>Nitrosomonadales</taxon>
        <taxon>Thiobacillaceae</taxon>
        <taxon>Parasulfuritortus</taxon>
    </lineage>
</organism>
<feature type="transmembrane region" description="Helical" evidence="1">
    <location>
        <begin position="164"/>
        <end position="181"/>
    </location>
</feature>
<proteinExistence type="predicted"/>
<keyword evidence="1" id="KW-0812">Transmembrane</keyword>
<keyword evidence="1" id="KW-1133">Transmembrane helix</keyword>
<gene>
    <name evidence="2" type="ORF">EZJ19_02575</name>
</gene>
<sequence length="182" mass="19659">MKKLIFALIVAGLLLGPAYWTYAKFFTGSEAVVVPLRLAEAEAGKAPAWQTGPFPLTAGMAPIGLILKAQGHFSPNMDEQQPPADRYSAILSRDGVAAQPLAFTLGVKTVSNSNPAFREHLLLMREVRPGTYDLTVAPAADPDIRIDQMQLQIRQNLHEPNPDVVMAGIGMLILGIFALTLI</sequence>
<evidence type="ECO:0000256" key="1">
    <source>
        <dbReference type="SAM" id="Phobius"/>
    </source>
</evidence>
<protein>
    <submittedName>
        <fullName evidence="2">Uncharacterized protein</fullName>
    </submittedName>
</protein>
<evidence type="ECO:0000313" key="3">
    <source>
        <dbReference type="Proteomes" id="UP000295443"/>
    </source>
</evidence>